<feature type="signal peptide" evidence="1">
    <location>
        <begin position="1"/>
        <end position="21"/>
    </location>
</feature>
<proteinExistence type="evidence at transcript level"/>
<name>D0IQE8_DROME</name>
<dbReference type="AlphaFoldDB" id="D0IQE8"/>
<accession>D0IQE8</accession>
<dbReference type="EMBL" id="BT100186">
    <property type="protein sequence ID" value="ACY39985.1"/>
    <property type="molecule type" value="mRNA"/>
</dbReference>
<reference evidence="2" key="1">
    <citation type="submission" date="2009-10" db="EMBL/GenBank/DDBJ databases">
        <authorList>
            <person name="Carlson J."/>
            <person name="Booth B."/>
            <person name="Frise E."/>
            <person name="Park S."/>
            <person name="Wan K."/>
            <person name="Yu C."/>
            <person name="Celniker S."/>
        </authorList>
    </citation>
    <scope>NUCLEOTIDE SEQUENCE</scope>
</reference>
<keyword evidence="1" id="KW-0732">Signal</keyword>
<evidence type="ECO:0000313" key="2">
    <source>
        <dbReference type="EMBL" id="ACY39985.1"/>
    </source>
</evidence>
<protein>
    <submittedName>
        <fullName evidence="2">IP14334p</fullName>
    </submittedName>
</protein>
<sequence length="113" mass="11878">MTHCLWSTLLGLLSVLSTATSRSVRQLPSAYPPVLPTGYYGQPPLTHPTAMATRRHHPFTSLITTTSLASSRVIPAVDSLCGSITIIAAHATTLASSRIPTSSSTTMSVSLTV</sequence>
<evidence type="ECO:0000256" key="1">
    <source>
        <dbReference type="SAM" id="SignalP"/>
    </source>
</evidence>
<feature type="chain" id="PRO_5003009454" evidence="1">
    <location>
        <begin position="22"/>
        <end position="113"/>
    </location>
</feature>
<organism evidence="2">
    <name type="scientific">Drosophila melanogaster</name>
    <name type="common">Fruit fly</name>
    <dbReference type="NCBI Taxonomy" id="7227"/>
    <lineage>
        <taxon>Eukaryota</taxon>
        <taxon>Metazoa</taxon>
        <taxon>Ecdysozoa</taxon>
        <taxon>Arthropoda</taxon>
        <taxon>Hexapoda</taxon>
        <taxon>Insecta</taxon>
        <taxon>Pterygota</taxon>
        <taxon>Neoptera</taxon>
        <taxon>Endopterygota</taxon>
        <taxon>Diptera</taxon>
        <taxon>Brachycera</taxon>
        <taxon>Muscomorpha</taxon>
        <taxon>Ephydroidea</taxon>
        <taxon>Drosophilidae</taxon>
        <taxon>Drosophila</taxon>
        <taxon>Sophophora</taxon>
    </lineage>
</organism>
<gene>
    <name evidence="2" type="primary">CG14796-RA</name>
</gene>